<sequence length="745" mass="78919">MKMPTTTTVKVEPKVSPEIGADATKQCINCLEKKVRNLEKRKTRIEQNQEKAKKGTKLEKEQEVSLHQYEQVTHDLEFARELHKQFQQIYTEHEKMAKKQAKREKAERQTQEIKRVSEILQLQSMLDLLGGDKVREDFKTGKHGAVVLSEDNLNQLDELYQAISPSREESGYSQRLTTAAEHLVAILDGKDRQVVGTTYKEIKELITLISGCGYFEKVVSEADPAEEEAGGADDEDDETVEEDAPASMTEAAPSEADQEEDAVEQSQQQQETTTNEQQPIDLTIGAAEVTQSQQDIPSQHPNTTEQDAFFGPSSTAYQVDPEPQAQFHQSHSAASAPQSQQVPDFQSFTNNRPFQFIQTSYIMPEVGADPAVIAAQPEGSSTLQFMSQNYESSGSQQQAQQPDLTTAGQQAAQQTPPVQSQDFGSQSFAQSGLHQQQESRYPPGPTGVRPGDEVGSGATAAANMIGEHSPYDIPPSIPMPPSSLQDQNQLDQNQQRQQQQKKFQMNASAPVFQSIYTQVPGGPGQGMPVSVPPPSVPPNSATGDQVGLPADFASVQGPPPPSGQTNGDYGSQSGGSGDFQHVYQGNGFSGGFSRGGRGGFRGGRGGSGGGGASRTGGPGMQNGFNRGAGGPGGTNTGGRGGRGGTYQGYQANAGYRSDGFQGGYNNAANSGGGGFGNQVYSKGRGGGMGGPGGQGGPGYNNRGGTASMGRGGTGGMRGGMPRGGGQGAPRGAPRTGQYSRTTPAQ</sequence>
<evidence type="ECO:0000313" key="6">
    <source>
        <dbReference type="Proteomes" id="UP000271974"/>
    </source>
</evidence>
<dbReference type="GO" id="GO:0003723">
    <property type="term" value="F:RNA binding"/>
    <property type="evidence" value="ECO:0007669"/>
    <property type="project" value="TreeGrafter"/>
</dbReference>
<comment type="similarity">
    <text evidence="1">Belongs to the caprin family.</text>
</comment>
<evidence type="ECO:0000259" key="4">
    <source>
        <dbReference type="Pfam" id="PF18293"/>
    </source>
</evidence>
<feature type="region of interest" description="Disordered" evidence="3">
    <location>
        <begin position="223"/>
        <end position="347"/>
    </location>
</feature>
<comment type="caution">
    <text evidence="5">The sequence shown here is derived from an EMBL/GenBank/DDBJ whole genome shotgun (WGS) entry which is preliminary data.</text>
</comment>
<dbReference type="GO" id="GO:0005737">
    <property type="term" value="C:cytoplasm"/>
    <property type="evidence" value="ECO:0007669"/>
    <property type="project" value="TreeGrafter"/>
</dbReference>
<dbReference type="Proteomes" id="UP000271974">
    <property type="component" value="Unassembled WGS sequence"/>
</dbReference>
<feature type="compositionally biased region" description="Low complexity" evidence="3">
    <location>
        <begin position="405"/>
        <end position="415"/>
    </location>
</feature>
<feature type="compositionally biased region" description="Low complexity" evidence="3">
    <location>
        <begin position="323"/>
        <end position="341"/>
    </location>
</feature>
<gene>
    <name evidence="5" type="ORF">EGW08_010308</name>
</gene>
<feature type="compositionally biased region" description="Gly residues" evidence="3">
    <location>
        <begin position="587"/>
        <end position="645"/>
    </location>
</feature>
<keyword evidence="2" id="KW-0175">Coiled coil</keyword>
<dbReference type="STRING" id="188477.A0A433TK32"/>
<feature type="compositionally biased region" description="Polar residues" evidence="3">
    <location>
        <begin position="389"/>
        <end position="404"/>
    </location>
</feature>
<feature type="compositionally biased region" description="Low complexity" evidence="3">
    <location>
        <begin position="482"/>
        <end position="500"/>
    </location>
</feature>
<reference evidence="5 6" key="1">
    <citation type="submission" date="2019-01" db="EMBL/GenBank/DDBJ databases">
        <title>A draft genome assembly of the solar-powered sea slug Elysia chlorotica.</title>
        <authorList>
            <person name="Cai H."/>
            <person name="Li Q."/>
            <person name="Fang X."/>
            <person name="Li J."/>
            <person name="Curtis N.E."/>
            <person name="Altenburger A."/>
            <person name="Shibata T."/>
            <person name="Feng M."/>
            <person name="Maeda T."/>
            <person name="Schwartz J.A."/>
            <person name="Shigenobu S."/>
            <person name="Lundholm N."/>
            <person name="Nishiyama T."/>
            <person name="Yang H."/>
            <person name="Hasebe M."/>
            <person name="Li S."/>
            <person name="Pierce S.K."/>
            <person name="Wang J."/>
        </authorList>
    </citation>
    <scope>NUCLEOTIDE SEQUENCE [LARGE SCALE GENOMIC DNA]</scope>
    <source>
        <strain evidence="5">EC2010</strain>
        <tissue evidence="5">Whole organism of an adult</tissue>
    </source>
</reference>
<feature type="coiled-coil region" evidence="2">
    <location>
        <begin position="96"/>
        <end position="123"/>
    </location>
</feature>
<dbReference type="OrthoDB" id="10062814at2759"/>
<dbReference type="InterPro" id="IPR028816">
    <property type="entry name" value="Caprin"/>
</dbReference>
<name>A0A433TK32_ELYCH</name>
<organism evidence="5 6">
    <name type="scientific">Elysia chlorotica</name>
    <name type="common">Eastern emerald elysia</name>
    <name type="synonym">Sea slug</name>
    <dbReference type="NCBI Taxonomy" id="188477"/>
    <lineage>
        <taxon>Eukaryota</taxon>
        <taxon>Metazoa</taxon>
        <taxon>Spiralia</taxon>
        <taxon>Lophotrochozoa</taxon>
        <taxon>Mollusca</taxon>
        <taxon>Gastropoda</taxon>
        <taxon>Heterobranchia</taxon>
        <taxon>Euthyneura</taxon>
        <taxon>Panpulmonata</taxon>
        <taxon>Sacoglossa</taxon>
        <taxon>Placobranchoidea</taxon>
        <taxon>Plakobranchidae</taxon>
        <taxon>Elysia</taxon>
    </lineage>
</organism>
<feature type="compositionally biased region" description="Gly residues" evidence="3">
    <location>
        <begin position="709"/>
        <end position="728"/>
    </location>
</feature>
<feature type="compositionally biased region" description="Acidic residues" evidence="3">
    <location>
        <begin position="223"/>
        <end position="244"/>
    </location>
</feature>
<feature type="region of interest" description="Disordered" evidence="3">
    <location>
        <begin position="682"/>
        <end position="745"/>
    </location>
</feature>
<proteinExistence type="inferred from homology"/>
<dbReference type="PANTHER" id="PTHR22922:SF19">
    <property type="entry name" value="CAPRIN HOMOLOG"/>
    <property type="match status" value="1"/>
</dbReference>
<feature type="domain" description="Caprin-1 dimerization" evidence="4">
    <location>
        <begin position="102"/>
        <end position="216"/>
    </location>
</feature>
<feature type="compositionally biased region" description="Low complexity" evidence="3">
    <location>
        <begin position="699"/>
        <end position="708"/>
    </location>
</feature>
<feature type="compositionally biased region" description="Gly residues" evidence="3">
    <location>
        <begin position="683"/>
        <end position="698"/>
    </location>
</feature>
<feature type="region of interest" description="Disordered" evidence="3">
    <location>
        <begin position="43"/>
        <end position="64"/>
    </location>
</feature>
<evidence type="ECO:0000256" key="2">
    <source>
        <dbReference type="SAM" id="Coils"/>
    </source>
</evidence>
<accession>A0A433TK32</accession>
<feature type="compositionally biased region" description="Pro residues" evidence="3">
    <location>
        <begin position="472"/>
        <end position="481"/>
    </location>
</feature>
<keyword evidence="6" id="KW-1185">Reference proteome</keyword>
<protein>
    <recommendedName>
        <fullName evidence="4">Caprin-1 dimerization domain-containing protein</fullName>
    </recommendedName>
</protein>
<dbReference type="EMBL" id="RQTK01000314">
    <property type="protein sequence ID" value="RUS81922.1"/>
    <property type="molecule type" value="Genomic_DNA"/>
</dbReference>
<evidence type="ECO:0000256" key="3">
    <source>
        <dbReference type="SAM" id="MobiDB-lite"/>
    </source>
</evidence>
<dbReference type="InterPro" id="IPR041637">
    <property type="entry name" value="Caprin-1_dimer"/>
</dbReference>
<feature type="compositionally biased region" description="Polar residues" evidence="3">
    <location>
        <begin position="416"/>
        <end position="439"/>
    </location>
</feature>
<evidence type="ECO:0000313" key="5">
    <source>
        <dbReference type="EMBL" id="RUS81922.1"/>
    </source>
</evidence>
<dbReference type="Pfam" id="PF18293">
    <property type="entry name" value="Caprin-1_dimer"/>
    <property type="match status" value="1"/>
</dbReference>
<feature type="compositionally biased region" description="Polar residues" evidence="3">
    <location>
        <begin position="289"/>
        <end position="317"/>
    </location>
</feature>
<feature type="region of interest" description="Disordered" evidence="3">
    <location>
        <begin position="389"/>
        <end position="645"/>
    </location>
</feature>
<dbReference type="AlphaFoldDB" id="A0A433TK32"/>
<dbReference type="PANTHER" id="PTHR22922">
    <property type="entry name" value="GPI-ANCHORED PROTEIN P137"/>
    <property type="match status" value="1"/>
</dbReference>
<evidence type="ECO:0000256" key="1">
    <source>
        <dbReference type="ARBA" id="ARBA00007950"/>
    </source>
</evidence>
<feature type="compositionally biased region" description="Low complexity" evidence="3">
    <location>
        <begin position="264"/>
        <end position="278"/>
    </location>
</feature>